<dbReference type="Proteomes" id="UP000316626">
    <property type="component" value="Unassembled WGS sequence"/>
</dbReference>
<dbReference type="RefSeq" id="WP_142643739.1">
    <property type="nucleotide sequence ID" value="NZ_VDGI01000021.1"/>
</dbReference>
<dbReference type="OrthoDB" id="2725889at2"/>
<comment type="caution">
    <text evidence="2">The sequence shown here is derived from an EMBL/GenBank/DDBJ whole genome shotgun (WGS) entry which is preliminary data.</text>
</comment>
<evidence type="ECO:0000313" key="3">
    <source>
        <dbReference type="Proteomes" id="UP000316626"/>
    </source>
</evidence>
<protein>
    <submittedName>
        <fullName evidence="2">Uncharacterized protein</fullName>
    </submittedName>
</protein>
<keyword evidence="1" id="KW-0812">Transmembrane</keyword>
<keyword evidence="1" id="KW-0472">Membrane</keyword>
<gene>
    <name evidence="2" type="ORF">FG384_16140</name>
</gene>
<proteinExistence type="predicted"/>
<keyword evidence="1" id="KW-1133">Transmembrane helix</keyword>
<sequence>MDDKQLEERLDLLKNSYDRLPHSLNIEDVIKMIEKENLPLTKITKNISSKWQNVTIWAISMACVFIIGILGAPLINEEVNIVQNQREEEAKMTVDQFIQKLRFNPYLPSEMIEELVQNKITLPEKETAQFFDLYSYRIEDLKKSYDAMRSISDEQIKMLEKEWLYLVEGELHYQIKENDLYNNLIKSLAPSAEGYFIMLEKEPFTYAGELIYSIEDSVALMFLFENYLLESSDYYKDNDKMKAAYTEIFHAVVKGTNDQSIYNHDGTVKQQYRELWKVMIAETSNSPVDFLLTPIVSEFEATNWVQSDSWAKLDYNDIDDALHLAITGDLEKFLEYPVYDDSESLIDDDFVQNVHSLYKSFTGTHDQTVLKDAGAEEIVGLYYYCIQLEDDETKYELYIKDDQYQQIPKEEYMNAPKQKIGDIRNEISSIRFQQNSAEEGVAILTLHPNQTLYTQDTVIGFQLIHTENGWRAAFMPTQ</sequence>
<evidence type="ECO:0000256" key="1">
    <source>
        <dbReference type="SAM" id="Phobius"/>
    </source>
</evidence>
<organism evidence="2 3">
    <name type="scientific">Psychrobacillus vulpis</name>
    <dbReference type="NCBI Taxonomy" id="2325572"/>
    <lineage>
        <taxon>Bacteria</taxon>
        <taxon>Bacillati</taxon>
        <taxon>Bacillota</taxon>
        <taxon>Bacilli</taxon>
        <taxon>Bacillales</taxon>
        <taxon>Bacillaceae</taxon>
        <taxon>Psychrobacillus</taxon>
    </lineage>
</organism>
<keyword evidence="3" id="KW-1185">Reference proteome</keyword>
<name>A0A544TLN0_9BACI</name>
<evidence type="ECO:0000313" key="2">
    <source>
        <dbReference type="EMBL" id="TQR18354.1"/>
    </source>
</evidence>
<dbReference type="EMBL" id="VDGI01000021">
    <property type="protein sequence ID" value="TQR18354.1"/>
    <property type="molecule type" value="Genomic_DNA"/>
</dbReference>
<reference evidence="2 3" key="1">
    <citation type="submission" date="2019-06" db="EMBL/GenBank/DDBJ databases">
        <title>Psychrobacillus vulpis sp. nov., a new species isolated from feces of a red fox that inhabits in The Tablas de Daimiel Natural Park, Albacete, Spain.</title>
        <authorList>
            <person name="Rodriguez M."/>
            <person name="Reina J.C."/>
            <person name="Bejar V."/>
            <person name="Llamas I."/>
        </authorList>
    </citation>
    <scope>NUCLEOTIDE SEQUENCE [LARGE SCALE GENOMIC DNA]</scope>
    <source>
        <strain evidence="2 3">Z8</strain>
    </source>
</reference>
<feature type="transmembrane region" description="Helical" evidence="1">
    <location>
        <begin position="54"/>
        <end position="75"/>
    </location>
</feature>
<dbReference type="AlphaFoldDB" id="A0A544TLN0"/>
<accession>A0A544TLN0</accession>